<dbReference type="InterPro" id="IPR025874">
    <property type="entry name" value="DZR"/>
</dbReference>
<gene>
    <name evidence="5" type="ORF">EET67_20580</name>
</gene>
<dbReference type="GO" id="GO:0009190">
    <property type="term" value="P:cyclic nucleotide biosynthetic process"/>
    <property type="evidence" value="ECO:0007669"/>
    <property type="project" value="InterPro"/>
</dbReference>
<dbReference type="RefSeq" id="WP_128628271.1">
    <property type="nucleotide sequence ID" value="NZ_RKST01000027.1"/>
</dbReference>
<dbReference type="SMART" id="SM00028">
    <property type="entry name" value="TPR"/>
    <property type="match status" value="4"/>
</dbReference>
<dbReference type="SMART" id="SM00044">
    <property type="entry name" value="CYCc"/>
    <property type="match status" value="1"/>
</dbReference>
<dbReference type="EMBL" id="RKST01000027">
    <property type="protein sequence ID" value="RUM95919.1"/>
    <property type="molecule type" value="Genomic_DNA"/>
</dbReference>
<dbReference type="GO" id="GO:0004016">
    <property type="term" value="F:adenylate cyclase activity"/>
    <property type="evidence" value="ECO:0007669"/>
    <property type="project" value="UniProtKB-ARBA"/>
</dbReference>
<accession>A0A432V169</accession>
<organism evidence="5 6">
    <name type="scientific">Borborobacter arsenicus</name>
    <dbReference type="NCBI Taxonomy" id="1851146"/>
    <lineage>
        <taxon>Bacteria</taxon>
        <taxon>Pseudomonadati</taxon>
        <taxon>Pseudomonadota</taxon>
        <taxon>Alphaproteobacteria</taxon>
        <taxon>Hyphomicrobiales</taxon>
        <taxon>Phyllobacteriaceae</taxon>
        <taxon>Borborobacter</taxon>
    </lineage>
</organism>
<dbReference type="InterPro" id="IPR001054">
    <property type="entry name" value="A/G_cyclase"/>
</dbReference>
<protein>
    <submittedName>
        <fullName evidence="5">Adenylate/guanylate cyclase domain-containing protein</fullName>
    </submittedName>
</protein>
<keyword evidence="1" id="KW-0547">Nucleotide-binding</keyword>
<dbReference type="Gene3D" id="3.30.70.1230">
    <property type="entry name" value="Nucleotide cyclase"/>
    <property type="match status" value="1"/>
</dbReference>
<evidence type="ECO:0000256" key="2">
    <source>
        <dbReference type="ARBA" id="ARBA00022840"/>
    </source>
</evidence>
<dbReference type="OrthoDB" id="9785312at2"/>
<dbReference type="InterPro" id="IPR041664">
    <property type="entry name" value="AAA_16"/>
</dbReference>
<evidence type="ECO:0000313" key="5">
    <source>
        <dbReference type="EMBL" id="RUM95919.1"/>
    </source>
</evidence>
<dbReference type="Gene3D" id="1.25.40.10">
    <property type="entry name" value="Tetratricopeptide repeat domain"/>
    <property type="match status" value="2"/>
</dbReference>
<name>A0A432V169_9HYPH</name>
<sequence length="1093" mass="117841">MNCASCGFELQSGFAFCPKCGAGQPRACPDCGHVCPADFAFCSECGAKLAGASKPHSKDKTVSPAATPISPPIEPIAEAEPQTIGHDADRRTVTVLFADLSGFTALSEQLDPEVMQAMQNELFEEMTAAVQSFGGFVDKFIGDALLALFGAPVSHEDDPERALRAALDMIRRTALMEERSKALGSPLMLHIGINTGQVVAGAFGASNVKSYSVTGDTVNIAQRLQSIAAPGEVLVGPLTHRLTRHGFAYEALGDIALRGKTGRILVHRLKGALDAPRAARGLETLGLNAPLIGRDSELAQLLGCLELACSGSAQLVRLAGEAGIGKSRLVQEFIARLHDDERFANVAIRQAACSSLGEQSYGVLAAVVRSAAGMPQSAPPEEMRRKLAALLEELGLPDEEMGRLMPLLFHVLGLGDPDAALQHVEPEQLRRQILFAIRTIFERRLALSPLLIVVEDLHWADAVSLEALRFVMDRLERTRLLLLVTHRPGSERDQLESGRISHTALRLGPLKAADAQRLLDVLLGQPSDRPLLALRDGILQRAGGNPLFVEEIVRGLIETGTLARDGQHWRITSAEAVAEIPAALQPMLLARVDRLPPAARRLAQEAAVLGPRIDAALLRATAADQAGLEASLDLLCDAEVIEEIAAPISSRCYRFTQTLLQDVVYHNLLLQRRTEMHGRVATALERLYGEHPERLDDLTLLGHHFSLSTQHEKGARYLTDAGDRARMIYANDDALRLYQQALDALTATDGGPLRILLTERLGDLCGPAGQRAAAQDHYRIALDACRASGDKVGAARLLRKTGRLLWEAGRRSLAQAHYADAATLLEDADAPIERAHLWQERGHLAFRTGDHAQAAKWADEALGCVGALPKGSDAGMQHEAALATAEALNTKAVALARMGQGIKAVGEVEKSVAVAETAGLLSAACRGYTNLSVLYTIIDPAKAMEICRRGLDVARRIGDTSFQARLLANLAVASCTFTDRCAGEGVPAAEKAIELDRALDQREHLPVPLIVLGQIHQCHGRPELALPCYTEALELARETGEPQLLFSCYDGLATLNLDLDNMTEADRYFSMAQETCARHGLDPEALFVLPFLD</sequence>
<dbReference type="SUPFAM" id="SSF55073">
    <property type="entry name" value="Nucleotide cyclase"/>
    <property type="match status" value="1"/>
</dbReference>
<dbReference type="Proteomes" id="UP000281647">
    <property type="component" value="Unassembled WGS sequence"/>
</dbReference>
<dbReference type="PANTHER" id="PTHR16305:SF28">
    <property type="entry name" value="GUANYLATE CYCLASE DOMAIN-CONTAINING PROTEIN"/>
    <property type="match status" value="1"/>
</dbReference>
<dbReference type="GO" id="GO:0035556">
    <property type="term" value="P:intracellular signal transduction"/>
    <property type="evidence" value="ECO:0007669"/>
    <property type="project" value="InterPro"/>
</dbReference>
<evidence type="ECO:0000256" key="3">
    <source>
        <dbReference type="SAM" id="MobiDB-lite"/>
    </source>
</evidence>
<keyword evidence="2" id="KW-0067">ATP-binding</keyword>
<dbReference type="CDD" id="cd07302">
    <property type="entry name" value="CHD"/>
    <property type="match status" value="1"/>
</dbReference>
<evidence type="ECO:0000259" key="4">
    <source>
        <dbReference type="PROSITE" id="PS50125"/>
    </source>
</evidence>
<dbReference type="InterPro" id="IPR029787">
    <property type="entry name" value="Nucleotide_cyclase"/>
</dbReference>
<dbReference type="GO" id="GO:0005737">
    <property type="term" value="C:cytoplasm"/>
    <property type="evidence" value="ECO:0007669"/>
    <property type="project" value="TreeGrafter"/>
</dbReference>
<evidence type="ECO:0000313" key="6">
    <source>
        <dbReference type="Proteomes" id="UP000281647"/>
    </source>
</evidence>
<dbReference type="SUPFAM" id="SSF48452">
    <property type="entry name" value="TPR-like"/>
    <property type="match status" value="3"/>
</dbReference>
<feature type="domain" description="Guanylate cyclase" evidence="4">
    <location>
        <begin position="94"/>
        <end position="225"/>
    </location>
</feature>
<dbReference type="SUPFAM" id="SSF52540">
    <property type="entry name" value="P-loop containing nucleoside triphosphate hydrolases"/>
    <property type="match status" value="1"/>
</dbReference>
<dbReference type="InterPro" id="IPR027417">
    <property type="entry name" value="P-loop_NTPase"/>
</dbReference>
<proteinExistence type="predicted"/>
<evidence type="ECO:0000256" key="1">
    <source>
        <dbReference type="ARBA" id="ARBA00022741"/>
    </source>
</evidence>
<feature type="region of interest" description="Disordered" evidence="3">
    <location>
        <begin position="52"/>
        <end position="73"/>
    </location>
</feature>
<dbReference type="Gene3D" id="3.40.50.300">
    <property type="entry name" value="P-loop containing nucleotide triphosphate hydrolases"/>
    <property type="match status" value="1"/>
</dbReference>
<dbReference type="InterPro" id="IPR011990">
    <property type="entry name" value="TPR-like_helical_dom_sf"/>
</dbReference>
<keyword evidence="6" id="KW-1185">Reference proteome</keyword>
<dbReference type="Pfam" id="PF00211">
    <property type="entry name" value="Guanylate_cyc"/>
    <property type="match status" value="1"/>
</dbReference>
<dbReference type="Pfam" id="PF12773">
    <property type="entry name" value="DZR"/>
    <property type="match status" value="1"/>
</dbReference>
<dbReference type="Pfam" id="PF13191">
    <property type="entry name" value="AAA_16"/>
    <property type="match status" value="1"/>
</dbReference>
<dbReference type="PROSITE" id="PS50125">
    <property type="entry name" value="GUANYLATE_CYCLASE_2"/>
    <property type="match status" value="1"/>
</dbReference>
<dbReference type="PANTHER" id="PTHR16305">
    <property type="entry name" value="TESTICULAR SOLUBLE ADENYLYL CYCLASE"/>
    <property type="match status" value="1"/>
</dbReference>
<dbReference type="GO" id="GO:0005524">
    <property type="term" value="F:ATP binding"/>
    <property type="evidence" value="ECO:0007669"/>
    <property type="project" value="UniProtKB-KW"/>
</dbReference>
<dbReference type="AlphaFoldDB" id="A0A432V169"/>
<dbReference type="InterPro" id="IPR019734">
    <property type="entry name" value="TPR_rpt"/>
</dbReference>
<comment type="caution">
    <text evidence="5">The sequence shown here is derived from an EMBL/GenBank/DDBJ whole genome shotgun (WGS) entry which is preliminary data.</text>
</comment>
<reference evidence="5 6" key="1">
    <citation type="submission" date="2018-11" db="EMBL/GenBank/DDBJ databases">
        <title>Pseudaminobacter arsenicus sp. nov., an arsenic-resistant bacterium isolated from arsenic-rich aquifers.</title>
        <authorList>
            <person name="Mu Y."/>
        </authorList>
    </citation>
    <scope>NUCLEOTIDE SEQUENCE [LARGE SCALE GENOMIC DNA]</scope>
    <source>
        <strain evidence="5 6">CB3</strain>
    </source>
</reference>